<evidence type="ECO:0000256" key="10">
    <source>
        <dbReference type="ARBA" id="ARBA00023170"/>
    </source>
</evidence>
<dbReference type="FunFam" id="1.10.565.10:FF:000087">
    <property type="entry name" value="Estrogen-related receptor alpha"/>
    <property type="match status" value="1"/>
</dbReference>
<dbReference type="GeneTree" id="ENSGT00940000153433"/>
<dbReference type="STRING" id="144197.ENSSPAP00000025691"/>
<keyword evidence="7" id="KW-0805">Transcription regulation</keyword>
<dbReference type="GO" id="GO:0008270">
    <property type="term" value="F:zinc ion binding"/>
    <property type="evidence" value="ECO:0007669"/>
    <property type="project" value="UniProtKB-KW"/>
</dbReference>
<gene>
    <name evidence="15" type="primary">ESRRG</name>
</gene>
<dbReference type="GO" id="GO:0042562">
    <property type="term" value="F:hormone binding"/>
    <property type="evidence" value="ECO:0007669"/>
    <property type="project" value="UniProtKB-ARBA"/>
</dbReference>
<dbReference type="InterPro" id="IPR001628">
    <property type="entry name" value="Znf_hrmn_rcpt"/>
</dbReference>
<dbReference type="Gene3D" id="1.10.565.10">
    <property type="entry name" value="Retinoid X Receptor"/>
    <property type="match status" value="1"/>
</dbReference>
<sequence length="353" mass="39026">YAYSVLCCSDPANFSNLMLLCRMSSKERHLESNCPSSYIKTEPSSPASLTDSLNHHSPGGSSDASGSYSSTMNGHPNGLDSPSLYGSNAGPLGPAGGPGSKRYEDCSSTIGEDSQIKCEYMLNSMPKRLCLVCGDIASGYHYGVASCEACKAFFKRTIQGNIEYSCPATNECEITKRRRKSCQACRFMKCLTVGMLREGVRLDRVRGGRQKYKRRIDADNSPYLNPQLALPPKKPYNKIVSHLLVAEPEKIYAMPDPTVPDSDIKALTTLCDLADRELVVNIGWAKHIPGRKKKTDCQKEIRLLNILYQPLTHTHAHTRTHTHVHAHIEQDRIDLLTFLKPSCFTSCCVCVSV</sequence>
<evidence type="ECO:0000256" key="9">
    <source>
        <dbReference type="ARBA" id="ARBA00023163"/>
    </source>
</evidence>
<feature type="compositionally biased region" description="Low complexity" evidence="12">
    <location>
        <begin position="57"/>
        <end position="70"/>
    </location>
</feature>
<dbReference type="Ensembl" id="ENSSPAT00000026114.1">
    <property type="protein sequence ID" value="ENSSPAP00000025691.1"/>
    <property type="gene ID" value="ENSSPAG00000019409.1"/>
</dbReference>
<keyword evidence="10" id="KW-0675">Receptor</keyword>
<evidence type="ECO:0000259" key="13">
    <source>
        <dbReference type="PROSITE" id="PS51030"/>
    </source>
</evidence>
<evidence type="ECO:0000256" key="3">
    <source>
        <dbReference type="ARBA" id="ARBA00022723"/>
    </source>
</evidence>
<dbReference type="InterPro" id="IPR000536">
    <property type="entry name" value="Nucl_hrmn_rcpt_lig-bd"/>
</dbReference>
<dbReference type="Pfam" id="PF00105">
    <property type="entry name" value="zf-C4"/>
    <property type="match status" value="1"/>
</dbReference>
<evidence type="ECO:0000256" key="7">
    <source>
        <dbReference type="ARBA" id="ARBA00023015"/>
    </source>
</evidence>
<keyword evidence="3" id="KW-0479">Metal-binding</keyword>
<evidence type="ECO:0000256" key="11">
    <source>
        <dbReference type="ARBA" id="ARBA00023242"/>
    </source>
</evidence>
<feature type="domain" description="NR LBD" evidence="14">
    <location>
        <begin position="235"/>
        <end position="353"/>
    </location>
</feature>
<dbReference type="CDD" id="cd07170">
    <property type="entry name" value="NR_DBD_ERR"/>
    <property type="match status" value="1"/>
</dbReference>
<evidence type="ECO:0000259" key="14">
    <source>
        <dbReference type="PROSITE" id="PS51843"/>
    </source>
</evidence>
<dbReference type="AlphaFoldDB" id="A0A3B5AYZ4"/>
<feature type="region of interest" description="Disordered" evidence="12">
    <location>
        <begin position="34"/>
        <end position="106"/>
    </location>
</feature>
<feature type="compositionally biased region" description="Polar residues" evidence="12">
    <location>
        <begin position="34"/>
        <end position="52"/>
    </location>
</feature>
<evidence type="ECO:0000256" key="6">
    <source>
        <dbReference type="ARBA" id="ARBA00022990"/>
    </source>
</evidence>
<evidence type="ECO:0000313" key="15">
    <source>
        <dbReference type="Ensembl" id="ENSSPAP00000025691.1"/>
    </source>
</evidence>
<accession>A0A3B5AYZ4</accession>
<dbReference type="PROSITE" id="PS51843">
    <property type="entry name" value="NR_LBD"/>
    <property type="match status" value="1"/>
</dbReference>
<evidence type="ECO:0000256" key="1">
    <source>
        <dbReference type="ARBA" id="ARBA00004123"/>
    </source>
</evidence>
<evidence type="ECO:0000256" key="12">
    <source>
        <dbReference type="SAM" id="MobiDB-lite"/>
    </source>
</evidence>
<dbReference type="FunFam" id="3.30.50.10:FF:000008">
    <property type="entry name" value="estrogen-related receptor gamma isoform X1"/>
    <property type="match status" value="1"/>
</dbReference>
<dbReference type="GO" id="GO:0003700">
    <property type="term" value="F:DNA-binding transcription factor activity"/>
    <property type="evidence" value="ECO:0007669"/>
    <property type="project" value="InterPro"/>
</dbReference>
<dbReference type="PROSITE" id="PS00031">
    <property type="entry name" value="NUCLEAR_REC_DBD_1"/>
    <property type="match status" value="1"/>
</dbReference>
<dbReference type="SUPFAM" id="SSF48508">
    <property type="entry name" value="Nuclear receptor ligand-binding domain"/>
    <property type="match status" value="1"/>
</dbReference>
<name>A0A3B5AYZ4_9TELE</name>
<keyword evidence="6" id="KW-0007">Acetylation</keyword>
<dbReference type="SMART" id="SM00399">
    <property type="entry name" value="ZnF_C4"/>
    <property type="match status" value="1"/>
</dbReference>
<dbReference type="InterPro" id="IPR050200">
    <property type="entry name" value="Nuclear_hormone_rcpt_NR3"/>
</dbReference>
<comment type="similarity">
    <text evidence="2">Belongs to the nuclear hormone receptor family. NR3 subfamily.</text>
</comment>
<dbReference type="GO" id="GO:0043565">
    <property type="term" value="F:sequence-specific DNA binding"/>
    <property type="evidence" value="ECO:0007669"/>
    <property type="project" value="InterPro"/>
</dbReference>
<dbReference type="Gene3D" id="3.30.50.10">
    <property type="entry name" value="Erythroid Transcription Factor GATA-1, subunit A"/>
    <property type="match status" value="1"/>
</dbReference>
<keyword evidence="11" id="KW-0539">Nucleus</keyword>
<comment type="subcellular location">
    <subcellularLocation>
        <location evidence="1">Nucleus</location>
    </subcellularLocation>
</comment>
<organism evidence="15">
    <name type="scientific">Stegastes partitus</name>
    <name type="common">bicolor damselfish</name>
    <dbReference type="NCBI Taxonomy" id="144197"/>
    <lineage>
        <taxon>Eukaryota</taxon>
        <taxon>Metazoa</taxon>
        <taxon>Chordata</taxon>
        <taxon>Craniata</taxon>
        <taxon>Vertebrata</taxon>
        <taxon>Euteleostomi</taxon>
        <taxon>Actinopterygii</taxon>
        <taxon>Neopterygii</taxon>
        <taxon>Teleostei</taxon>
        <taxon>Neoteleostei</taxon>
        <taxon>Acanthomorphata</taxon>
        <taxon>Ovalentaria</taxon>
        <taxon>Pomacentridae</taxon>
        <taxon>Stegastes</taxon>
    </lineage>
</organism>
<reference evidence="15" key="1">
    <citation type="submission" date="2023-09" db="UniProtKB">
        <authorList>
            <consortium name="Ensembl"/>
        </authorList>
    </citation>
    <scope>IDENTIFICATION</scope>
</reference>
<evidence type="ECO:0000256" key="2">
    <source>
        <dbReference type="ARBA" id="ARBA00005413"/>
    </source>
</evidence>
<dbReference type="PRINTS" id="PR00047">
    <property type="entry name" value="STROIDFINGER"/>
</dbReference>
<evidence type="ECO:0000256" key="5">
    <source>
        <dbReference type="ARBA" id="ARBA00022833"/>
    </source>
</evidence>
<evidence type="ECO:0000256" key="8">
    <source>
        <dbReference type="ARBA" id="ARBA00023125"/>
    </source>
</evidence>
<keyword evidence="9" id="KW-0804">Transcription</keyword>
<dbReference type="GO" id="GO:0005634">
    <property type="term" value="C:nucleus"/>
    <property type="evidence" value="ECO:0007669"/>
    <property type="project" value="UniProtKB-SubCell"/>
</dbReference>
<dbReference type="SUPFAM" id="SSF57716">
    <property type="entry name" value="Glucocorticoid receptor-like (DNA-binding domain)"/>
    <property type="match status" value="1"/>
</dbReference>
<dbReference type="InterPro" id="IPR013088">
    <property type="entry name" value="Znf_NHR/GATA"/>
</dbReference>
<protein>
    <submittedName>
        <fullName evidence="15">Estrogen-related receptor gamma a</fullName>
    </submittedName>
</protein>
<keyword evidence="5" id="KW-0862">Zinc</keyword>
<dbReference type="InterPro" id="IPR035500">
    <property type="entry name" value="NHR-like_dom_sf"/>
</dbReference>
<dbReference type="PANTHER" id="PTHR48092">
    <property type="entry name" value="KNIRPS-RELATED PROTEIN-RELATED"/>
    <property type="match status" value="1"/>
</dbReference>
<evidence type="ECO:0000256" key="4">
    <source>
        <dbReference type="ARBA" id="ARBA00022771"/>
    </source>
</evidence>
<dbReference type="GO" id="GO:0033993">
    <property type="term" value="P:response to lipid"/>
    <property type="evidence" value="ECO:0007669"/>
    <property type="project" value="UniProtKB-ARBA"/>
</dbReference>
<dbReference type="PROSITE" id="PS51030">
    <property type="entry name" value="NUCLEAR_REC_DBD_2"/>
    <property type="match status" value="1"/>
</dbReference>
<feature type="domain" description="Nuclear receptor" evidence="13">
    <location>
        <begin position="127"/>
        <end position="202"/>
    </location>
</feature>
<keyword evidence="4" id="KW-0863">Zinc-finger</keyword>
<proteinExistence type="inferred from homology"/>
<keyword evidence="8" id="KW-0238">DNA-binding</keyword>